<dbReference type="Proteomes" id="UP000186040">
    <property type="component" value="Unassembled WGS sequence"/>
</dbReference>
<evidence type="ECO:0000256" key="2">
    <source>
        <dbReference type="ARBA" id="ARBA00022692"/>
    </source>
</evidence>
<dbReference type="InterPro" id="IPR032808">
    <property type="entry name" value="DoxX"/>
</dbReference>
<accession>A0A1Q9LPV1</accession>
<keyword evidence="2" id="KW-0812">Transmembrane</keyword>
<evidence type="ECO:0000256" key="3">
    <source>
        <dbReference type="ARBA" id="ARBA00022989"/>
    </source>
</evidence>
<proteinExistence type="predicted"/>
<evidence type="ECO:0000256" key="1">
    <source>
        <dbReference type="ARBA" id="ARBA00004141"/>
    </source>
</evidence>
<dbReference type="STRING" id="1193682.BJP25_13635"/>
<dbReference type="GO" id="GO:0016020">
    <property type="term" value="C:membrane"/>
    <property type="evidence" value="ECO:0007669"/>
    <property type="project" value="UniProtKB-SubCell"/>
</dbReference>
<gene>
    <name evidence="6" type="ORF">BJP25_13635</name>
</gene>
<dbReference type="OrthoDB" id="329282at2"/>
<keyword evidence="3" id="KW-1133">Transmembrane helix</keyword>
<dbReference type="AlphaFoldDB" id="A0A1Q9LPV1"/>
<dbReference type="Pfam" id="PF07681">
    <property type="entry name" value="DoxX"/>
    <property type="match status" value="1"/>
</dbReference>
<feature type="region of interest" description="Disordered" evidence="5">
    <location>
        <begin position="180"/>
        <end position="223"/>
    </location>
</feature>
<keyword evidence="4" id="KW-0472">Membrane</keyword>
<comment type="subcellular location">
    <subcellularLocation>
        <location evidence="1">Membrane</location>
        <topology evidence="1">Multi-pass membrane protein</topology>
    </subcellularLocation>
</comment>
<evidence type="ECO:0000256" key="4">
    <source>
        <dbReference type="ARBA" id="ARBA00023136"/>
    </source>
</evidence>
<comment type="caution">
    <text evidence="6">The sequence shown here is derived from an EMBL/GenBank/DDBJ whole genome shotgun (WGS) entry which is preliminary data.</text>
</comment>
<keyword evidence="7" id="KW-1185">Reference proteome</keyword>
<protein>
    <recommendedName>
        <fullName evidence="8">DoxX family protein</fullName>
    </recommendedName>
</protein>
<sequence length="223" mass="23530">MILRRIARPMLAGIFISGGIAALRHPEAHVEMTKPLLTDALDKVGPKLPEQVPTDALTLVKVDGAVKVGAGVLLALGKFPRLAALLLSGSLVPTTVAGHRFWEEKDPQRRQEQQIHFFKNISLLGGLLLASADTAGKPSVAWRAKRAGRKLGRTAQDFGAWTADTTESVTEAVTRAPKQVGSQVGSAADKAQKAVGQAQKSAAKAAAKAQKRARKALAETLPG</sequence>
<dbReference type="EMBL" id="MKQR01000008">
    <property type="protein sequence ID" value="OLR94013.1"/>
    <property type="molecule type" value="Genomic_DNA"/>
</dbReference>
<reference evidence="6 7" key="1">
    <citation type="submission" date="2016-10" db="EMBL/GenBank/DDBJ databases">
        <title>The Draft Genome Sequence of Actinokineospora bangkokensis 44EHWT reveals the biosynthetic pathway of antifungal compounds Thailandins with unusual extender unit butylmalonyl-CoA.</title>
        <authorList>
            <person name="Greule A."/>
            <person name="Intra B."/>
            <person name="Flemming S."/>
            <person name="Rommel M.G."/>
            <person name="Panbangred W."/>
            <person name="Bechthold A."/>
        </authorList>
    </citation>
    <scope>NUCLEOTIDE SEQUENCE [LARGE SCALE GENOMIC DNA]</scope>
    <source>
        <strain evidence="6 7">44EHW</strain>
    </source>
</reference>
<evidence type="ECO:0008006" key="8">
    <source>
        <dbReference type="Google" id="ProtNLM"/>
    </source>
</evidence>
<name>A0A1Q9LPV1_9PSEU</name>
<evidence type="ECO:0000313" key="6">
    <source>
        <dbReference type="EMBL" id="OLR94013.1"/>
    </source>
</evidence>
<evidence type="ECO:0000256" key="5">
    <source>
        <dbReference type="SAM" id="MobiDB-lite"/>
    </source>
</evidence>
<evidence type="ECO:0000313" key="7">
    <source>
        <dbReference type="Proteomes" id="UP000186040"/>
    </source>
</evidence>
<organism evidence="6 7">
    <name type="scientific">Actinokineospora bangkokensis</name>
    <dbReference type="NCBI Taxonomy" id="1193682"/>
    <lineage>
        <taxon>Bacteria</taxon>
        <taxon>Bacillati</taxon>
        <taxon>Actinomycetota</taxon>
        <taxon>Actinomycetes</taxon>
        <taxon>Pseudonocardiales</taxon>
        <taxon>Pseudonocardiaceae</taxon>
        <taxon>Actinokineospora</taxon>
    </lineage>
</organism>
<dbReference type="RefSeq" id="WP_075974222.1">
    <property type="nucleotide sequence ID" value="NZ_MKQR01000008.1"/>
</dbReference>
<feature type="compositionally biased region" description="Low complexity" evidence="5">
    <location>
        <begin position="187"/>
        <end position="208"/>
    </location>
</feature>